<dbReference type="InterPro" id="IPR006734">
    <property type="entry name" value="PLATZ"/>
</dbReference>
<feature type="compositionally biased region" description="Basic residues" evidence="1">
    <location>
        <begin position="129"/>
        <end position="138"/>
    </location>
</feature>
<name>A0A7C8ZF57_OPUST</name>
<feature type="region of interest" description="Disordered" evidence="1">
    <location>
        <begin position="81"/>
        <end position="144"/>
    </location>
</feature>
<proteinExistence type="predicted"/>
<organism evidence="2">
    <name type="scientific">Opuntia streptacantha</name>
    <name type="common">Prickly pear cactus</name>
    <name type="synonym">Opuntia cardona</name>
    <dbReference type="NCBI Taxonomy" id="393608"/>
    <lineage>
        <taxon>Eukaryota</taxon>
        <taxon>Viridiplantae</taxon>
        <taxon>Streptophyta</taxon>
        <taxon>Embryophyta</taxon>
        <taxon>Tracheophyta</taxon>
        <taxon>Spermatophyta</taxon>
        <taxon>Magnoliopsida</taxon>
        <taxon>eudicotyledons</taxon>
        <taxon>Gunneridae</taxon>
        <taxon>Pentapetalae</taxon>
        <taxon>Caryophyllales</taxon>
        <taxon>Cactineae</taxon>
        <taxon>Cactaceae</taxon>
        <taxon>Opuntioideae</taxon>
        <taxon>Opuntia</taxon>
    </lineage>
</organism>
<accession>A0A7C8ZF57</accession>
<dbReference type="EMBL" id="GISG01125183">
    <property type="protein sequence ID" value="MBA4641660.1"/>
    <property type="molecule type" value="Transcribed_RNA"/>
</dbReference>
<protein>
    <submittedName>
        <fullName evidence="2">Uncharacterized protein</fullName>
    </submittedName>
</protein>
<evidence type="ECO:0000313" key="2">
    <source>
        <dbReference type="EMBL" id="MBA4641659.1"/>
    </source>
</evidence>
<dbReference type="AlphaFoldDB" id="A0A7C8ZF57"/>
<reference evidence="2" key="2">
    <citation type="submission" date="2020-07" db="EMBL/GenBank/DDBJ databases">
        <authorList>
            <person name="Vera ALvarez R."/>
            <person name="Arias-Moreno D.M."/>
            <person name="Jimenez-Jacinto V."/>
            <person name="Jimenez-Bremont J.F."/>
            <person name="Swaminathan K."/>
            <person name="Moose S.P."/>
            <person name="Guerrero-Gonzalez M.L."/>
            <person name="Marino-Ramirez L."/>
            <person name="Landsman D."/>
            <person name="Rodriguez-Kessler M."/>
            <person name="Delgado-Sanchez P."/>
        </authorList>
    </citation>
    <scope>NUCLEOTIDE SEQUENCE</scope>
    <source>
        <tissue evidence="2">Cladode</tissue>
    </source>
</reference>
<dbReference type="PANTHER" id="PTHR31065">
    <property type="entry name" value="PLATZ TRANSCRIPTION FACTOR FAMILY PROTEIN"/>
    <property type="match status" value="1"/>
</dbReference>
<sequence length="144" mass="16134">MKQHIDCSQIQPYRCNKQMVVALTPLPHTGSKVNEEGTCHSCKRKLMEFDTYSYCSLSCKVEAFTKKDDDSVPPFLALADPAPKAAEETNTGIQIQAEASTKKNDDFVPPVPVLEQSGQKAKEETKTSFRTRKRKGTPHRAPFF</sequence>
<dbReference type="Pfam" id="PF04640">
    <property type="entry name" value="PLATZ"/>
    <property type="match status" value="1"/>
</dbReference>
<dbReference type="PANTHER" id="PTHR31065:SF9">
    <property type="entry name" value="TRANSCRIPTION FACTOR FAMILY PROTEIN, PUTATIVE-RELATED"/>
    <property type="match status" value="1"/>
</dbReference>
<evidence type="ECO:0000256" key="1">
    <source>
        <dbReference type="SAM" id="MobiDB-lite"/>
    </source>
</evidence>
<dbReference type="EMBL" id="GISG01125182">
    <property type="protein sequence ID" value="MBA4641659.1"/>
    <property type="molecule type" value="Transcribed_RNA"/>
</dbReference>
<reference evidence="2" key="1">
    <citation type="journal article" date="2013" name="J. Plant Res.">
        <title>Effect of fungi and light on seed germination of three Opuntia species from semiarid lands of central Mexico.</title>
        <authorList>
            <person name="Delgado-Sanchez P."/>
            <person name="Jimenez-Bremont J.F."/>
            <person name="Guerrero-Gonzalez Mde L."/>
            <person name="Flores J."/>
        </authorList>
    </citation>
    <scope>NUCLEOTIDE SEQUENCE</scope>
    <source>
        <tissue evidence="2">Cladode</tissue>
    </source>
</reference>
<feature type="compositionally biased region" description="Polar residues" evidence="1">
    <location>
        <begin position="88"/>
        <end position="99"/>
    </location>
</feature>